<dbReference type="GO" id="GO:0005739">
    <property type="term" value="C:mitochondrion"/>
    <property type="evidence" value="ECO:0007669"/>
    <property type="project" value="UniProtKB-SubCell"/>
</dbReference>
<dbReference type="Gene3D" id="3.30.479.20">
    <property type="entry name" value="Elongation factor Ts, dimerisation domain"/>
    <property type="match status" value="2"/>
</dbReference>
<dbReference type="GO" id="GO:0003746">
    <property type="term" value="F:translation elongation factor activity"/>
    <property type="evidence" value="ECO:0007669"/>
    <property type="project" value="UniProtKB-UniRule"/>
</dbReference>
<evidence type="ECO:0000256" key="6">
    <source>
        <dbReference type="HAMAP-Rule" id="MF_03135"/>
    </source>
</evidence>
<dbReference type="Pfam" id="PF00889">
    <property type="entry name" value="EF_TS"/>
    <property type="match status" value="1"/>
</dbReference>
<reference evidence="8" key="1">
    <citation type="submission" date="2020-05" db="EMBL/GenBank/DDBJ databases">
        <title>Mycena genomes resolve the evolution of fungal bioluminescence.</title>
        <authorList>
            <person name="Tsai I.J."/>
        </authorList>
    </citation>
    <scope>NUCLEOTIDE SEQUENCE</scope>
    <source>
        <strain evidence="8">171206Taipei</strain>
    </source>
</reference>
<keyword evidence="2 6" id="KW-0251">Elongation factor</keyword>
<keyword evidence="4" id="KW-0809">Transit peptide</keyword>
<keyword evidence="5 6" id="KW-0496">Mitochondrion</keyword>
<dbReference type="SUPFAM" id="SSF54713">
    <property type="entry name" value="Elongation factor Ts (EF-Ts), dimerisation domain"/>
    <property type="match status" value="1"/>
</dbReference>
<dbReference type="InterPro" id="IPR036402">
    <property type="entry name" value="EF-Ts_dimer_sf"/>
</dbReference>
<dbReference type="PANTHER" id="PTHR11741:SF0">
    <property type="entry name" value="ELONGATION FACTOR TS, MITOCHONDRIAL"/>
    <property type="match status" value="1"/>
</dbReference>
<dbReference type="Proteomes" id="UP000636479">
    <property type="component" value="Unassembled WGS sequence"/>
</dbReference>
<evidence type="ECO:0000313" key="8">
    <source>
        <dbReference type="EMBL" id="KAF7307158.1"/>
    </source>
</evidence>
<dbReference type="HAMAP" id="MF_00050">
    <property type="entry name" value="EF_Ts"/>
    <property type="match status" value="1"/>
</dbReference>
<evidence type="ECO:0000256" key="4">
    <source>
        <dbReference type="ARBA" id="ARBA00022946"/>
    </source>
</evidence>
<proteinExistence type="inferred from homology"/>
<comment type="similarity">
    <text evidence="1 6">Belongs to the EF-Ts family.</text>
</comment>
<dbReference type="AlphaFoldDB" id="A0A8H6W9Z8"/>
<dbReference type="GO" id="GO:0070125">
    <property type="term" value="P:mitochondrial translational elongation"/>
    <property type="evidence" value="ECO:0007669"/>
    <property type="project" value="TreeGrafter"/>
</dbReference>
<dbReference type="SUPFAM" id="SSF46934">
    <property type="entry name" value="UBA-like"/>
    <property type="match status" value="1"/>
</dbReference>
<dbReference type="EMBL" id="JACAZF010000004">
    <property type="protein sequence ID" value="KAF7307158.1"/>
    <property type="molecule type" value="Genomic_DNA"/>
</dbReference>
<evidence type="ECO:0000256" key="5">
    <source>
        <dbReference type="ARBA" id="ARBA00023128"/>
    </source>
</evidence>
<dbReference type="OrthoDB" id="277235at2759"/>
<dbReference type="InterPro" id="IPR001816">
    <property type="entry name" value="Transl_elong_EFTs/EF1B"/>
</dbReference>
<organism evidence="8 9">
    <name type="scientific">Mycena indigotica</name>
    <dbReference type="NCBI Taxonomy" id="2126181"/>
    <lineage>
        <taxon>Eukaryota</taxon>
        <taxon>Fungi</taxon>
        <taxon>Dikarya</taxon>
        <taxon>Basidiomycota</taxon>
        <taxon>Agaricomycotina</taxon>
        <taxon>Agaricomycetes</taxon>
        <taxon>Agaricomycetidae</taxon>
        <taxon>Agaricales</taxon>
        <taxon>Marasmiineae</taxon>
        <taxon>Mycenaceae</taxon>
        <taxon>Mycena</taxon>
    </lineage>
</organism>
<comment type="function">
    <text evidence="6">Associates with the EF-Tu.GDP complex and induces the exchange of GDP to GTP. It remains bound to the aminoacyl-tRNA.EF-Tu.GTP complex up to the GTP hydrolysis stage on the ribosome.</text>
</comment>
<dbReference type="Gene3D" id="1.10.8.10">
    <property type="entry name" value="DNA helicase RuvA subunit, C-terminal domain"/>
    <property type="match status" value="1"/>
</dbReference>
<accession>A0A8H6W9Z8</accession>
<evidence type="ECO:0000256" key="2">
    <source>
        <dbReference type="ARBA" id="ARBA00022768"/>
    </source>
</evidence>
<dbReference type="PANTHER" id="PTHR11741">
    <property type="entry name" value="ELONGATION FACTOR TS"/>
    <property type="match status" value="1"/>
</dbReference>
<gene>
    <name evidence="6" type="primary">TSF1</name>
    <name evidence="8" type="ORF">MIND_00509300</name>
</gene>
<comment type="subcellular location">
    <subcellularLocation>
        <location evidence="6">Mitochondrion</location>
    </subcellularLocation>
</comment>
<name>A0A8H6W9Z8_9AGAR</name>
<evidence type="ECO:0000259" key="7">
    <source>
        <dbReference type="Pfam" id="PF00889"/>
    </source>
</evidence>
<comment type="caution">
    <text evidence="8">The sequence shown here is derived from an EMBL/GenBank/DDBJ whole genome shotgun (WGS) entry which is preliminary data.</text>
</comment>
<dbReference type="CDD" id="cd14275">
    <property type="entry name" value="UBA_EF-Ts"/>
    <property type="match status" value="1"/>
</dbReference>
<protein>
    <recommendedName>
        <fullName evidence="6">Elongation factor Ts, mitochondrial</fullName>
        <shortName evidence="6">EF-Ts</shortName>
        <shortName evidence="6">EF-TsMt</shortName>
    </recommendedName>
</protein>
<evidence type="ECO:0000256" key="3">
    <source>
        <dbReference type="ARBA" id="ARBA00022917"/>
    </source>
</evidence>
<feature type="domain" description="Translation elongation factor EFTs/EF1B dimerisation" evidence="7">
    <location>
        <begin position="99"/>
        <end position="272"/>
    </location>
</feature>
<dbReference type="InterPro" id="IPR014039">
    <property type="entry name" value="Transl_elong_EFTs/EF1B_dimer"/>
</dbReference>
<evidence type="ECO:0000313" key="9">
    <source>
        <dbReference type="Proteomes" id="UP000636479"/>
    </source>
</evidence>
<keyword evidence="3 6" id="KW-0648">Protein biosynthesis</keyword>
<dbReference type="InterPro" id="IPR009060">
    <property type="entry name" value="UBA-like_sf"/>
</dbReference>
<keyword evidence="9" id="KW-1185">Reference proteome</keyword>
<evidence type="ECO:0000256" key="1">
    <source>
        <dbReference type="ARBA" id="ARBA00005532"/>
    </source>
</evidence>
<sequence length="321" mass="34900">MWHRSWAVSACSLRCYSTKTPIKLVAELRKLTEVSIVKAREALEASNNDVNAALKWLDKDLAASGAKRAAKVQDRHAGEGLIAVSLLSPGAGGRSALRAAMVELNCETDFVGRNDLFGQLAADIAHTAAFMSEQADFQNYPVDVLNDTPLLSARHLNPDPSTTVSRAIRDLISKVGENVVLKRAMTVFQEPSPNSKEGHRLISYLHGSVNDPMQGRIGVLGLLKLSSPQSIFQSTSSRENLERLERALARQIAGFETRSIHSDSQDETALYQQPFMIAGDLSGKPVGEALAAWSTTHGLDQSALGVERFVKWAVGEPNEEL</sequence>